<dbReference type="EC" id="5.6.2.2" evidence="12"/>
<organism evidence="15">
    <name type="scientific">Aureococcus anophagefferens</name>
    <name type="common">Harmful bloom alga</name>
    <dbReference type="NCBI Taxonomy" id="44056"/>
    <lineage>
        <taxon>Eukaryota</taxon>
        <taxon>Sar</taxon>
        <taxon>Stramenopiles</taxon>
        <taxon>Ochrophyta</taxon>
        <taxon>Pelagophyceae</taxon>
        <taxon>Pelagomonadales</taxon>
        <taxon>Pelagomonadaceae</taxon>
        <taxon>Aureococcus</taxon>
    </lineage>
</organism>
<evidence type="ECO:0000256" key="5">
    <source>
        <dbReference type="ARBA" id="ARBA00022723"/>
    </source>
</evidence>
<dbReference type="InterPro" id="IPR013506">
    <property type="entry name" value="Topo_IIA_bsu_dom2"/>
</dbReference>
<dbReference type="SUPFAM" id="SSF55874">
    <property type="entry name" value="ATPase domain of HSP90 chaperone/DNA topoisomerase II/histidine kinase"/>
    <property type="match status" value="1"/>
</dbReference>
<dbReference type="InterPro" id="IPR013759">
    <property type="entry name" value="Topo_IIA_B_C"/>
</dbReference>
<name>F0YE61_AURAN</name>
<evidence type="ECO:0000256" key="11">
    <source>
        <dbReference type="ARBA" id="ARBA00023235"/>
    </source>
</evidence>
<dbReference type="GO" id="GO:0003677">
    <property type="term" value="F:DNA binding"/>
    <property type="evidence" value="ECO:0007669"/>
    <property type="project" value="UniProtKB-UniRule"/>
</dbReference>
<evidence type="ECO:0000313" key="14">
    <source>
        <dbReference type="EMBL" id="EGB06631.1"/>
    </source>
</evidence>
<accession>F0YE61</accession>
<keyword evidence="6 12" id="KW-0547">Nucleotide-binding</keyword>
<comment type="function">
    <text evidence="12">Control of topological states of DNA by transient breakage and subsequent rejoining of DNA strands. Topoisomerase II makes double-strand breaks.</text>
</comment>
<dbReference type="PRINTS" id="PR00418">
    <property type="entry name" value="TPI2FAMILY"/>
</dbReference>
<evidence type="ECO:0000256" key="12">
    <source>
        <dbReference type="RuleBase" id="RU362094"/>
    </source>
</evidence>
<dbReference type="InterPro" id="IPR006171">
    <property type="entry name" value="TOPRIM_dom"/>
</dbReference>
<sequence>MLLTFARVLRRAGGLSAPRSSAATRTTTRLYEATTGAYGAGQITVLEGLEAVRKRPGMYIGSTGPKGLHHLCFEILDNSIDEVMAGHATKVAVELRADGSCAVGDDGRGIPCDLHPQTGKSALETVLCVLHAGGKFGGAESGYRVSGGLHGVGLSVVNALSHQLDVEVTRDGSVASMAFSRGTPTGDMTRVDAAPGAATGTRVVFSPDGDIFEKTVFDYDVLAARMDELAFLNAGVELSLTDFREPKKKKKKGDGGPRVDVFRHDGGISEYADFLTSEKTPLHAALGPSVTKGKHTKEAFVARGTKDGVEVECALRWSSDAYAEVTVSFANGIRTADGGTHVDGLRSVVARSVNAAAKRSPSGKSDNAYVPGEYVREGLTAVLLVNVPEPEFEGQTKTRLGSPGVRQVVDAVVGAALQQLFEWHPQALKAIVDKALAAQKAAGAAKAARDLVRRKSLLATTVLPGKLADCSLRDAALSEIFIVEGDSAAGSAKQGRDRESQAILPLRAVLRGKILNVEKCAPERIYLNAELQALISALGLGVRGEEFNRDNLRYHRIVIMTDADVDGAHIRALILTFFYRYQRSLIEDGHVFIACPPLYKVSRGRKDTYCWSDDDLEAALAGDGKATIQRFKGLGEMMPNQLWATTMDPTARKMQQVVVDDAAKADKVITLLMGDSVAERKEYIVANSVALDAEDLDF</sequence>
<dbReference type="PROSITE" id="PS50880">
    <property type="entry name" value="TOPRIM"/>
    <property type="match status" value="1"/>
</dbReference>
<keyword evidence="10 12" id="KW-0238">DNA-binding</keyword>
<dbReference type="GeneID" id="20220670"/>
<comment type="cofactor">
    <cofactor evidence="2">
        <name>Mg(2+)</name>
        <dbReference type="ChEBI" id="CHEBI:18420"/>
    </cofactor>
</comment>
<dbReference type="RefSeq" id="XP_009038803.1">
    <property type="nucleotide sequence ID" value="XM_009040555.1"/>
</dbReference>
<dbReference type="GO" id="GO:0006265">
    <property type="term" value="P:DNA topological change"/>
    <property type="evidence" value="ECO:0007669"/>
    <property type="project" value="UniProtKB-UniRule"/>
</dbReference>
<evidence type="ECO:0000256" key="8">
    <source>
        <dbReference type="ARBA" id="ARBA00022842"/>
    </source>
</evidence>
<keyword evidence="11 12" id="KW-0413">Isomerase</keyword>
<evidence type="ECO:0000256" key="3">
    <source>
        <dbReference type="ARBA" id="ARBA00004474"/>
    </source>
</evidence>
<reference evidence="14 15" key="1">
    <citation type="journal article" date="2011" name="Proc. Natl. Acad. Sci. U.S.A.">
        <title>Niche of harmful alga Aureococcus anophagefferens revealed through ecogenomics.</title>
        <authorList>
            <person name="Gobler C.J."/>
            <person name="Berry D.L."/>
            <person name="Dyhrman S.T."/>
            <person name="Wilhelm S.W."/>
            <person name="Salamov A."/>
            <person name="Lobanov A.V."/>
            <person name="Zhang Y."/>
            <person name="Collier J.L."/>
            <person name="Wurch L.L."/>
            <person name="Kustka A.B."/>
            <person name="Dill B.D."/>
            <person name="Shah M."/>
            <person name="VerBerkmoes N.C."/>
            <person name="Kuo A."/>
            <person name="Terry A."/>
            <person name="Pangilinan J."/>
            <person name="Lindquist E.A."/>
            <person name="Lucas S."/>
            <person name="Paulsen I.T."/>
            <person name="Hattenrath-Lehmann T.K."/>
            <person name="Talmage S.C."/>
            <person name="Walker E.A."/>
            <person name="Koch F."/>
            <person name="Burson A.M."/>
            <person name="Marcoval M.A."/>
            <person name="Tang Y.Z."/>
            <person name="Lecleir G.R."/>
            <person name="Coyne K.J."/>
            <person name="Berg G.M."/>
            <person name="Bertrand E.M."/>
            <person name="Saito M.A."/>
            <person name="Gladyshev V.N."/>
            <person name="Grigoriev I.V."/>
        </authorList>
    </citation>
    <scope>NUCLEOTIDE SEQUENCE [LARGE SCALE GENOMIC DNA]</scope>
    <source>
        <strain evidence="15">CCMP 1984</strain>
    </source>
</reference>
<dbReference type="InterPro" id="IPR014721">
    <property type="entry name" value="Ribsml_uS5_D2-typ_fold_subgr"/>
</dbReference>
<evidence type="ECO:0000256" key="10">
    <source>
        <dbReference type="ARBA" id="ARBA00023125"/>
    </source>
</evidence>
<dbReference type="GO" id="GO:0003918">
    <property type="term" value="F:DNA topoisomerase type II (double strand cut, ATP-hydrolyzing) activity"/>
    <property type="evidence" value="ECO:0007669"/>
    <property type="project" value="UniProtKB-UniRule"/>
</dbReference>
<keyword evidence="9 12" id="KW-0799">Topoisomerase</keyword>
<dbReference type="Proteomes" id="UP000002729">
    <property type="component" value="Unassembled WGS sequence"/>
</dbReference>
<evidence type="ECO:0000256" key="4">
    <source>
        <dbReference type="ARBA" id="ARBA00010708"/>
    </source>
</evidence>
<comment type="similarity">
    <text evidence="4">Belongs to the type II topoisomerase GyrB family.</text>
</comment>
<dbReference type="InterPro" id="IPR001241">
    <property type="entry name" value="Topo_IIA"/>
</dbReference>
<dbReference type="CDD" id="cd00822">
    <property type="entry name" value="TopoII_Trans_DNA_gyrase"/>
    <property type="match status" value="1"/>
</dbReference>
<dbReference type="Pfam" id="PF00204">
    <property type="entry name" value="DNA_gyraseB"/>
    <property type="match status" value="1"/>
</dbReference>
<dbReference type="InterPro" id="IPR020568">
    <property type="entry name" value="Ribosomal_Su5_D2-typ_SF"/>
</dbReference>
<dbReference type="Pfam" id="PF01751">
    <property type="entry name" value="Toprim"/>
    <property type="match status" value="1"/>
</dbReference>
<dbReference type="FunFam" id="3.40.50.670:FF:000002">
    <property type="entry name" value="DNA gyrase subunit B"/>
    <property type="match status" value="1"/>
</dbReference>
<dbReference type="SMART" id="SM00387">
    <property type="entry name" value="HATPase_c"/>
    <property type="match status" value="1"/>
</dbReference>
<comment type="subunit">
    <text evidence="12">Homodimer.</text>
</comment>
<evidence type="ECO:0000256" key="7">
    <source>
        <dbReference type="ARBA" id="ARBA00022840"/>
    </source>
</evidence>
<dbReference type="eggNOG" id="KOG0355">
    <property type="taxonomic scope" value="Eukaryota"/>
</dbReference>
<dbReference type="SUPFAM" id="SSF54211">
    <property type="entry name" value="Ribosomal protein S5 domain 2-like"/>
    <property type="match status" value="1"/>
</dbReference>
<evidence type="ECO:0000256" key="2">
    <source>
        <dbReference type="ARBA" id="ARBA00001946"/>
    </source>
</evidence>
<dbReference type="EMBL" id="GL833134">
    <property type="protein sequence ID" value="EGB06631.1"/>
    <property type="molecule type" value="Genomic_DNA"/>
</dbReference>
<dbReference type="InterPro" id="IPR013760">
    <property type="entry name" value="Topo_IIA-like_dom_sf"/>
</dbReference>
<protein>
    <recommendedName>
        <fullName evidence="12">DNA topoisomerase 2</fullName>
        <ecNumber evidence="12">5.6.2.2</ecNumber>
    </recommendedName>
</protein>
<dbReference type="OMA" id="QLWSTTM"/>
<dbReference type="PRINTS" id="PR01159">
    <property type="entry name" value="DNAGYRASEB"/>
</dbReference>
<gene>
    <name evidence="14" type="ORF">AURANDRAFT_29093</name>
</gene>
<dbReference type="PROSITE" id="PS00177">
    <property type="entry name" value="TOPOISOMERASE_II"/>
    <property type="match status" value="1"/>
</dbReference>
<dbReference type="GO" id="GO:0046872">
    <property type="term" value="F:metal ion binding"/>
    <property type="evidence" value="ECO:0007669"/>
    <property type="project" value="UniProtKB-KW"/>
</dbReference>
<dbReference type="SMART" id="SM00433">
    <property type="entry name" value="TOP2c"/>
    <property type="match status" value="1"/>
</dbReference>
<dbReference type="InterPro" id="IPR002288">
    <property type="entry name" value="DNA_gyrase_B_C"/>
</dbReference>
<dbReference type="Gene3D" id="3.30.230.10">
    <property type="match status" value="1"/>
</dbReference>
<evidence type="ECO:0000256" key="9">
    <source>
        <dbReference type="ARBA" id="ARBA00023029"/>
    </source>
</evidence>
<dbReference type="KEGG" id="aaf:AURANDRAFT_29093"/>
<evidence type="ECO:0000256" key="1">
    <source>
        <dbReference type="ARBA" id="ARBA00000185"/>
    </source>
</evidence>
<dbReference type="SUPFAM" id="SSF56719">
    <property type="entry name" value="Type II DNA topoisomerase"/>
    <property type="match status" value="1"/>
</dbReference>
<dbReference type="FunFam" id="3.30.565.10:FF:000002">
    <property type="entry name" value="DNA gyrase subunit B"/>
    <property type="match status" value="1"/>
</dbReference>
<dbReference type="AlphaFoldDB" id="F0YE61"/>
<dbReference type="GO" id="GO:0009536">
    <property type="term" value="C:plastid"/>
    <property type="evidence" value="ECO:0007669"/>
    <property type="project" value="UniProtKB-SubCell"/>
</dbReference>
<dbReference type="Gene3D" id="3.40.50.670">
    <property type="match status" value="1"/>
</dbReference>
<evidence type="ECO:0000313" key="15">
    <source>
        <dbReference type="Proteomes" id="UP000002729"/>
    </source>
</evidence>
<keyword evidence="7 12" id="KW-0067">ATP-binding</keyword>
<evidence type="ECO:0000256" key="6">
    <source>
        <dbReference type="ARBA" id="ARBA00022741"/>
    </source>
</evidence>
<dbReference type="InterPro" id="IPR000565">
    <property type="entry name" value="Topo_IIA_B"/>
</dbReference>
<dbReference type="OrthoDB" id="276498at2759"/>
<keyword evidence="8" id="KW-0460">Magnesium</keyword>
<comment type="similarity">
    <text evidence="12">Belongs to the type II topoisomerase family.</text>
</comment>
<keyword evidence="15" id="KW-1185">Reference proteome</keyword>
<dbReference type="PANTHER" id="PTHR45866:SF1">
    <property type="entry name" value="DNA GYRASE SUBUNIT B, MITOCHONDRIAL"/>
    <property type="match status" value="1"/>
</dbReference>
<comment type="catalytic activity">
    <reaction evidence="1 12">
        <text>ATP-dependent breakage, passage and rejoining of double-stranded DNA.</text>
        <dbReference type="EC" id="5.6.2.2"/>
    </reaction>
</comment>
<dbReference type="CDD" id="cd16928">
    <property type="entry name" value="HATPase_GyrB-like"/>
    <property type="match status" value="1"/>
</dbReference>
<feature type="domain" description="Toprim" evidence="13">
    <location>
        <begin position="478"/>
        <end position="597"/>
    </location>
</feature>
<dbReference type="InParanoid" id="F0YE61"/>
<dbReference type="PANTHER" id="PTHR45866">
    <property type="entry name" value="DNA GYRASE/TOPOISOMERASE SUBUNIT B"/>
    <property type="match status" value="1"/>
</dbReference>
<evidence type="ECO:0000259" key="13">
    <source>
        <dbReference type="PROSITE" id="PS50880"/>
    </source>
</evidence>
<dbReference type="NCBIfam" id="NF004189">
    <property type="entry name" value="PRK05644.1"/>
    <property type="match status" value="1"/>
</dbReference>
<dbReference type="FunCoup" id="F0YE61">
    <property type="interactions" value="42"/>
</dbReference>
<proteinExistence type="inferred from homology"/>
<dbReference type="Gene3D" id="3.30.565.10">
    <property type="entry name" value="Histidine kinase-like ATPase, C-terminal domain"/>
    <property type="match status" value="1"/>
</dbReference>
<dbReference type="GO" id="GO:0005524">
    <property type="term" value="F:ATP binding"/>
    <property type="evidence" value="ECO:0007669"/>
    <property type="project" value="UniProtKB-UniRule"/>
</dbReference>
<keyword evidence="5" id="KW-0479">Metal-binding</keyword>
<comment type="subcellular location">
    <subcellularLocation>
        <location evidence="3">Plastid</location>
    </subcellularLocation>
</comment>
<dbReference type="Pfam" id="PF02518">
    <property type="entry name" value="HATPase_c"/>
    <property type="match status" value="1"/>
</dbReference>
<dbReference type="InterPro" id="IPR018522">
    <property type="entry name" value="TopoIIA_CS"/>
</dbReference>
<dbReference type="Pfam" id="PF00986">
    <property type="entry name" value="DNA_gyraseB_C"/>
    <property type="match status" value="1"/>
</dbReference>
<dbReference type="InterPro" id="IPR003594">
    <property type="entry name" value="HATPase_dom"/>
</dbReference>
<dbReference type="InterPro" id="IPR036890">
    <property type="entry name" value="HATPase_C_sf"/>
</dbReference>